<keyword evidence="2 4" id="KW-0328">Glycosyltransferase</keyword>
<organism evidence="7 8">
    <name type="scientific">Protea cynaroides</name>
    <dbReference type="NCBI Taxonomy" id="273540"/>
    <lineage>
        <taxon>Eukaryota</taxon>
        <taxon>Viridiplantae</taxon>
        <taxon>Streptophyta</taxon>
        <taxon>Embryophyta</taxon>
        <taxon>Tracheophyta</taxon>
        <taxon>Spermatophyta</taxon>
        <taxon>Magnoliopsida</taxon>
        <taxon>Proteales</taxon>
        <taxon>Proteaceae</taxon>
        <taxon>Protea</taxon>
    </lineage>
</organism>
<evidence type="ECO:0000313" key="7">
    <source>
        <dbReference type="EMBL" id="KAJ4965143.1"/>
    </source>
</evidence>
<feature type="region of interest" description="Disordered" evidence="6">
    <location>
        <begin position="477"/>
        <end position="499"/>
    </location>
</feature>
<evidence type="ECO:0000256" key="5">
    <source>
        <dbReference type="RuleBase" id="RU362057"/>
    </source>
</evidence>
<evidence type="ECO:0000256" key="3">
    <source>
        <dbReference type="ARBA" id="ARBA00022679"/>
    </source>
</evidence>
<dbReference type="InterPro" id="IPR035595">
    <property type="entry name" value="UDP_glycos_trans_CS"/>
</dbReference>
<dbReference type="Gene3D" id="3.40.50.2000">
    <property type="entry name" value="Glycogen Phosphorylase B"/>
    <property type="match status" value="2"/>
</dbReference>
<dbReference type="FunFam" id="3.40.50.2000:FF:000019">
    <property type="entry name" value="Glycosyltransferase"/>
    <property type="match status" value="1"/>
</dbReference>
<dbReference type="InterPro" id="IPR002213">
    <property type="entry name" value="UDP_glucos_trans"/>
</dbReference>
<keyword evidence="3 4" id="KW-0808">Transferase</keyword>
<dbReference type="PANTHER" id="PTHR11926">
    <property type="entry name" value="GLUCOSYL/GLUCURONOSYL TRANSFERASES"/>
    <property type="match status" value="1"/>
</dbReference>
<sequence length="499" mass="55222">MAASKEAGEGEGVHVLLVVFSAQGHINPMLRFGRRLASKGLHVTLATTDVVRDRMLNSLASSALSHDTNFRLEFFSDGLSHDFDRKTHMDHFMDCLGKFGPPNLSKLINDLSPKFSCIIANPFVPWVADVAIQHGIPCALLWIQPSTLYAIYYRFYNNLNPFPSQHDPSLTVHLPGLPPLQPTDLPSFVLPSNPFGSFPKLLSELFQEHLNKFKWVLGNSFYELEKDVVESMAELYPIRPVGPLVPSTLLGLGEGSDSGIDMWKPEDRCIEWLDRMPVSSVVYVSFGSIVVLSTKQMENIALALKNSGRPFLWVVKSPDNADPVPLPTGFLEETEDRGLVVSWCSQTKVLVHPAVACFMSHCGWNSTLETVAAGVPLIAFPQWTDQPTNAKLIVDVFEMGLRVEPDEDGMVSQEEVERCIHEITPGPKSEEWKRNAVQWKEAAKMAVADQGSSNRNIQIFVDEIVGRHSISPSMSALSMTTTEKSSTIQSPTFGNLGSC</sequence>
<comment type="caution">
    <text evidence="7">The sequence shown here is derived from an EMBL/GenBank/DDBJ whole genome shotgun (WGS) entry which is preliminary data.</text>
</comment>
<dbReference type="EC" id="2.4.1.-" evidence="5"/>
<dbReference type="PANTHER" id="PTHR11926:SF1441">
    <property type="entry name" value="GLYCOSYLTRANSFERASE"/>
    <property type="match status" value="1"/>
</dbReference>
<evidence type="ECO:0000313" key="8">
    <source>
        <dbReference type="Proteomes" id="UP001141806"/>
    </source>
</evidence>
<gene>
    <name evidence="7" type="ORF">NE237_016992</name>
</gene>
<dbReference type="GO" id="GO:0080043">
    <property type="term" value="F:quercetin 3-O-glucosyltransferase activity"/>
    <property type="evidence" value="ECO:0007669"/>
    <property type="project" value="TreeGrafter"/>
</dbReference>
<dbReference type="Pfam" id="PF00201">
    <property type="entry name" value="UDPGT"/>
    <property type="match status" value="1"/>
</dbReference>
<reference evidence="7" key="1">
    <citation type="journal article" date="2023" name="Plant J.">
        <title>The genome of the king protea, Protea cynaroides.</title>
        <authorList>
            <person name="Chang J."/>
            <person name="Duong T.A."/>
            <person name="Schoeman C."/>
            <person name="Ma X."/>
            <person name="Roodt D."/>
            <person name="Barker N."/>
            <person name="Li Z."/>
            <person name="Van de Peer Y."/>
            <person name="Mizrachi E."/>
        </authorList>
    </citation>
    <scope>NUCLEOTIDE SEQUENCE</scope>
    <source>
        <tissue evidence="7">Young leaves</tissue>
    </source>
</reference>
<dbReference type="GO" id="GO:0080044">
    <property type="term" value="F:quercetin 7-O-glucosyltransferase activity"/>
    <property type="evidence" value="ECO:0007669"/>
    <property type="project" value="TreeGrafter"/>
</dbReference>
<accession>A0A9Q0QMB0</accession>
<dbReference type="AlphaFoldDB" id="A0A9Q0QMB0"/>
<dbReference type="EMBL" id="JAMYWD010000007">
    <property type="protein sequence ID" value="KAJ4965143.1"/>
    <property type="molecule type" value="Genomic_DNA"/>
</dbReference>
<evidence type="ECO:0000256" key="2">
    <source>
        <dbReference type="ARBA" id="ARBA00022676"/>
    </source>
</evidence>
<proteinExistence type="inferred from homology"/>
<evidence type="ECO:0000256" key="1">
    <source>
        <dbReference type="ARBA" id="ARBA00009995"/>
    </source>
</evidence>
<evidence type="ECO:0000256" key="4">
    <source>
        <dbReference type="RuleBase" id="RU003718"/>
    </source>
</evidence>
<dbReference type="CDD" id="cd03784">
    <property type="entry name" value="GT1_Gtf-like"/>
    <property type="match status" value="1"/>
</dbReference>
<keyword evidence="8" id="KW-1185">Reference proteome</keyword>
<dbReference type="OrthoDB" id="5835829at2759"/>
<dbReference type="FunFam" id="3.40.50.2000:FF:000101">
    <property type="entry name" value="Glycosyltransferase"/>
    <property type="match status" value="1"/>
</dbReference>
<comment type="similarity">
    <text evidence="1 4">Belongs to the UDP-glycosyltransferase family.</text>
</comment>
<dbReference type="PROSITE" id="PS00375">
    <property type="entry name" value="UDPGT"/>
    <property type="match status" value="1"/>
</dbReference>
<dbReference type="SUPFAM" id="SSF53756">
    <property type="entry name" value="UDP-Glycosyltransferase/glycogen phosphorylase"/>
    <property type="match status" value="1"/>
</dbReference>
<name>A0A9Q0QMB0_9MAGN</name>
<evidence type="ECO:0000256" key="6">
    <source>
        <dbReference type="SAM" id="MobiDB-lite"/>
    </source>
</evidence>
<protein>
    <recommendedName>
        <fullName evidence="5">Glycosyltransferase</fullName>
        <ecNumber evidence="5">2.4.1.-</ecNumber>
    </recommendedName>
</protein>
<dbReference type="Proteomes" id="UP001141806">
    <property type="component" value="Unassembled WGS sequence"/>
</dbReference>